<feature type="non-terminal residue" evidence="1">
    <location>
        <position position="1"/>
    </location>
</feature>
<organism evidence="1">
    <name type="scientific">uncultured Rubrobacteraceae bacterium</name>
    <dbReference type="NCBI Taxonomy" id="349277"/>
    <lineage>
        <taxon>Bacteria</taxon>
        <taxon>Bacillati</taxon>
        <taxon>Actinomycetota</taxon>
        <taxon>Rubrobacteria</taxon>
        <taxon>Rubrobacterales</taxon>
        <taxon>Rubrobacteraceae</taxon>
        <taxon>environmental samples</taxon>
    </lineage>
</organism>
<protein>
    <submittedName>
        <fullName evidence="1">Uncharacterized protein</fullName>
    </submittedName>
</protein>
<name>A0A6J4NVB1_9ACTN</name>
<dbReference type="AlphaFoldDB" id="A0A6J4NVB1"/>
<gene>
    <name evidence="1" type="ORF">AVDCRST_MAG22-1252</name>
</gene>
<reference evidence="1" key="1">
    <citation type="submission" date="2020-02" db="EMBL/GenBank/DDBJ databases">
        <authorList>
            <person name="Meier V. D."/>
        </authorList>
    </citation>
    <scope>NUCLEOTIDE SEQUENCE</scope>
    <source>
        <strain evidence="1">AVDCRST_MAG22</strain>
    </source>
</reference>
<dbReference type="EMBL" id="CADCUV010000046">
    <property type="protein sequence ID" value="CAA9398520.1"/>
    <property type="molecule type" value="Genomic_DNA"/>
</dbReference>
<proteinExistence type="predicted"/>
<accession>A0A6J4NVB1</accession>
<evidence type="ECO:0000313" key="1">
    <source>
        <dbReference type="EMBL" id="CAA9398520.1"/>
    </source>
</evidence>
<sequence length="151" mass="15943">DGFVWWRGCGWRGLFGAAGTGWRARGRGGDLGERRDPYGRGIGLGDRGGLPAARGGAHGVLHRRGDGGGGCGLWLDPALRAASGVAVPEGRPGRARGLAGARRPDAVLGLDAGYDRRRCPHADGRARRLLGRCRRGAYHARWGEGGWAAWL</sequence>
<feature type="non-terminal residue" evidence="1">
    <location>
        <position position="151"/>
    </location>
</feature>